<evidence type="ECO:0000313" key="3">
    <source>
        <dbReference type="EMBL" id="KKP43640.1"/>
    </source>
</evidence>
<keyword evidence="2" id="KW-0732">Signal</keyword>
<feature type="chain" id="PRO_5002531557" evidence="2">
    <location>
        <begin position="20"/>
        <end position="250"/>
    </location>
</feature>
<gene>
    <name evidence="3" type="ORF">UR35_C0018G0002</name>
</gene>
<feature type="signal peptide" evidence="2">
    <location>
        <begin position="1"/>
        <end position="19"/>
    </location>
</feature>
<evidence type="ECO:0000256" key="2">
    <source>
        <dbReference type="SAM" id="SignalP"/>
    </source>
</evidence>
<dbReference type="EMBL" id="LBOW01000018">
    <property type="protein sequence ID" value="KKP43640.1"/>
    <property type="molecule type" value="Genomic_DNA"/>
</dbReference>
<evidence type="ECO:0000313" key="4">
    <source>
        <dbReference type="Proteomes" id="UP000034778"/>
    </source>
</evidence>
<proteinExistence type="predicted"/>
<keyword evidence="1" id="KW-0812">Transmembrane</keyword>
<keyword evidence="1" id="KW-0472">Membrane</keyword>
<keyword evidence="1" id="KW-1133">Transmembrane helix</keyword>
<dbReference type="Proteomes" id="UP000034778">
    <property type="component" value="Unassembled WGS sequence"/>
</dbReference>
<sequence length="250" mass="26269">MLSLLLIIFALITPKTTMAQNASSGFAISIPVKSDNIFDGAIVCSTGSGYSLCDKSYNPNMYGVISLNPSIYFDSSTNGSYPVVANGKVYILVKGGVDTIKVGDYITTSDSPGIGQKAQKSGYVMGSALEEYNETDNSKTKKILVSIGIKPAILSQQAGTNLLQMIKEGIDGAFLSPLSALRYVVAGVVVMSTVVFGMLHFGKIAKSGVEALGRNPLAGKTIQFGILLNVVMTIGIMVSGLGIGFLILKF</sequence>
<protein>
    <submittedName>
        <fullName evidence="3">Uncharacterized protein</fullName>
    </submittedName>
</protein>
<dbReference type="STRING" id="1618566.UR35_C0018G0002"/>
<name>A0A0G0BXN8_9BACT</name>
<feature type="transmembrane region" description="Helical" evidence="1">
    <location>
        <begin position="222"/>
        <end position="248"/>
    </location>
</feature>
<feature type="transmembrane region" description="Helical" evidence="1">
    <location>
        <begin position="180"/>
        <end position="201"/>
    </location>
</feature>
<comment type="caution">
    <text evidence="3">The sequence shown here is derived from an EMBL/GenBank/DDBJ whole genome shotgun (WGS) entry which is preliminary data.</text>
</comment>
<reference evidence="3 4" key="1">
    <citation type="journal article" date="2015" name="Nature">
        <title>rRNA introns, odd ribosomes, and small enigmatic genomes across a large radiation of phyla.</title>
        <authorList>
            <person name="Brown C.T."/>
            <person name="Hug L.A."/>
            <person name="Thomas B.C."/>
            <person name="Sharon I."/>
            <person name="Castelle C.J."/>
            <person name="Singh A."/>
            <person name="Wilkins M.J."/>
            <person name="Williams K.H."/>
            <person name="Banfield J.F."/>
        </authorList>
    </citation>
    <scope>NUCLEOTIDE SEQUENCE [LARGE SCALE GENOMIC DNA]</scope>
</reference>
<dbReference type="Gene3D" id="1.20.20.10">
    <property type="entry name" value="F1F0 ATP synthase subunit C"/>
    <property type="match status" value="1"/>
</dbReference>
<organism evidence="3 4">
    <name type="scientific">Candidatus Woesebacteria bacterium GW2011_GWB1_33_22</name>
    <dbReference type="NCBI Taxonomy" id="1618566"/>
    <lineage>
        <taxon>Bacteria</taxon>
        <taxon>Candidatus Woeseibacteriota</taxon>
    </lineage>
</organism>
<accession>A0A0G0BXN8</accession>
<dbReference type="AlphaFoldDB" id="A0A0G0BXN8"/>
<evidence type="ECO:0000256" key="1">
    <source>
        <dbReference type="SAM" id="Phobius"/>
    </source>
</evidence>
<dbReference type="InterPro" id="IPR038662">
    <property type="entry name" value="ATP_synth_F0_csu_sf"/>
</dbReference>